<feature type="domain" description="Major facilitator superfamily (MFS) profile" evidence="7">
    <location>
        <begin position="94"/>
        <end position="463"/>
    </location>
</feature>
<dbReference type="PROSITE" id="PS50850">
    <property type="entry name" value="MFS"/>
    <property type="match status" value="1"/>
</dbReference>
<feature type="transmembrane region" description="Helical" evidence="6">
    <location>
        <begin position="438"/>
        <end position="455"/>
    </location>
</feature>
<feature type="transmembrane region" description="Helical" evidence="6">
    <location>
        <begin position="248"/>
        <end position="267"/>
    </location>
</feature>
<evidence type="ECO:0000259" key="7">
    <source>
        <dbReference type="PROSITE" id="PS50850"/>
    </source>
</evidence>
<protein>
    <recommendedName>
        <fullName evidence="7">Major facilitator superfamily (MFS) profile domain-containing protein</fullName>
    </recommendedName>
</protein>
<sequence length="463" mass="51183">MFPIYSTKKIGRYECSSYSSVGNWCQLSKWQCRHFDYVKVNRTRAYYKSEEYDITDAAVDSLKCTEGSAEAVLIEGNLQETSPWWQQFPKRWVIVLFCFCAFLLCNMDRVNMSIAILPMSQEFNWNSATVGLIQSSFFWGYLMTQILGGIWADKIGGKLVLGFGVVWWSVATVLTPIAARIGLPFLLMMRAFMGLGEGVAMPAMNNILSKWIPVSERSRSLALVYSGMYLGSVTGLAVSPILIHKFGWPSVFYSFGSLGSIWFALWLRKVLKFNLTESGLFCVLPWLTMALFANIGGWIADTLVSKGLSITAVRKIMQSIGFLGPAFFLTQLSHVRTPAMAVLCMACSQGSDAFSQSGLYSNHQDIGPRYAGVLLGLSNTAGVLAGVFGTAATGYILQRGKNLEAVLHCVVAIYFRPTGVVFIVYFSNSVGTGSWDDVFKVAVLYIIGTLVWNIFSTGEKVLD</sequence>
<dbReference type="AlphaFoldDB" id="A0A6A6MSM6"/>
<dbReference type="PANTHER" id="PTHR11662:SF451">
    <property type="entry name" value="MAJOR FACILITATOR SUPERFAMILY (MFS) PROFILE DOMAIN-CONTAINING PROTEIN"/>
    <property type="match status" value="1"/>
</dbReference>
<dbReference type="FunFam" id="1.20.1250.20:FF:000058">
    <property type="entry name" value="ascorbate transporter, chloroplastic isoform X1"/>
    <property type="match status" value="1"/>
</dbReference>
<evidence type="ECO:0000256" key="1">
    <source>
        <dbReference type="ARBA" id="ARBA00004141"/>
    </source>
</evidence>
<dbReference type="EMBL" id="JAAGAX010000005">
    <property type="protein sequence ID" value="KAF2315296.1"/>
    <property type="molecule type" value="Genomic_DNA"/>
</dbReference>
<dbReference type="GO" id="GO:0016020">
    <property type="term" value="C:membrane"/>
    <property type="evidence" value="ECO:0007669"/>
    <property type="project" value="UniProtKB-SubCell"/>
</dbReference>
<comment type="caution">
    <text evidence="8">The sequence shown here is derived from an EMBL/GenBank/DDBJ whole genome shotgun (WGS) entry which is preliminary data.</text>
</comment>
<comment type="subcellular location">
    <subcellularLocation>
        <location evidence="1">Membrane</location>
        <topology evidence="1">Multi-pass membrane protein</topology>
    </subcellularLocation>
</comment>
<evidence type="ECO:0000256" key="2">
    <source>
        <dbReference type="ARBA" id="ARBA00022692"/>
    </source>
</evidence>
<dbReference type="FunFam" id="1.20.1250.20:FF:001135">
    <property type="entry name" value="Ascorbate transporter chloroplastic"/>
    <property type="match status" value="1"/>
</dbReference>
<dbReference type="InterPro" id="IPR020846">
    <property type="entry name" value="MFS_dom"/>
</dbReference>
<dbReference type="Proteomes" id="UP000467840">
    <property type="component" value="Chromosome 15"/>
</dbReference>
<keyword evidence="9" id="KW-1185">Reference proteome</keyword>
<feature type="transmembrane region" description="Helical" evidence="6">
    <location>
        <begin position="405"/>
        <end position="426"/>
    </location>
</feature>
<dbReference type="SUPFAM" id="SSF103473">
    <property type="entry name" value="MFS general substrate transporter"/>
    <property type="match status" value="1"/>
</dbReference>
<feature type="transmembrane region" description="Helical" evidence="6">
    <location>
        <begin position="279"/>
        <end position="300"/>
    </location>
</feature>
<evidence type="ECO:0000256" key="3">
    <source>
        <dbReference type="ARBA" id="ARBA00022989"/>
    </source>
</evidence>
<dbReference type="InterPro" id="IPR050382">
    <property type="entry name" value="MFS_Na/Anion_cotransporter"/>
</dbReference>
<dbReference type="CDD" id="cd17380">
    <property type="entry name" value="MFS_SLC17A9_like"/>
    <property type="match status" value="1"/>
</dbReference>
<dbReference type="GO" id="GO:0005315">
    <property type="term" value="F:phosphate transmembrane transporter activity"/>
    <property type="evidence" value="ECO:0007669"/>
    <property type="project" value="UniProtKB-ARBA"/>
</dbReference>
<comment type="similarity">
    <text evidence="5">Belongs to the major facilitator superfamily. Sodium/anion cotransporter (TC 2.A.1.14) family.</text>
</comment>
<keyword evidence="2 6" id="KW-0812">Transmembrane</keyword>
<keyword evidence="3 6" id="KW-1133">Transmembrane helix</keyword>
<keyword evidence="4 6" id="KW-0472">Membrane</keyword>
<feature type="transmembrane region" description="Helical" evidence="6">
    <location>
        <begin position="370"/>
        <end position="393"/>
    </location>
</feature>
<evidence type="ECO:0000313" key="9">
    <source>
        <dbReference type="Proteomes" id="UP000467840"/>
    </source>
</evidence>
<proteinExistence type="inferred from homology"/>
<feature type="transmembrane region" description="Helical" evidence="6">
    <location>
        <begin position="132"/>
        <end position="152"/>
    </location>
</feature>
<dbReference type="Pfam" id="PF07690">
    <property type="entry name" value="MFS_1"/>
    <property type="match status" value="1"/>
</dbReference>
<organism evidence="8 9">
    <name type="scientific">Hevea brasiliensis</name>
    <name type="common">Para rubber tree</name>
    <name type="synonym">Siphonia brasiliensis</name>
    <dbReference type="NCBI Taxonomy" id="3981"/>
    <lineage>
        <taxon>Eukaryota</taxon>
        <taxon>Viridiplantae</taxon>
        <taxon>Streptophyta</taxon>
        <taxon>Embryophyta</taxon>
        <taxon>Tracheophyta</taxon>
        <taxon>Spermatophyta</taxon>
        <taxon>Magnoliopsida</taxon>
        <taxon>eudicotyledons</taxon>
        <taxon>Gunneridae</taxon>
        <taxon>Pentapetalae</taxon>
        <taxon>rosids</taxon>
        <taxon>fabids</taxon>
        <taxon>Malpighiales</taxon>
        <taxon>Euphorbiaceae</taxon>
        <taxon>Crotonoideae</taxon>
        <taxon>Micrandreae</taxon>
        <taxon>Hevea</taxon>
    </lineage>
</organism>
<dbReference type="InterPro" id="IPR036259">
    <property type="entry name" value="MFS_trans_sf"/>
</dbReference>
<evidence type="ECO:0000256" key="6">
    <source>
        <dbReference type="SAM" id="Phobius"/>
    </source>
</evidence>
<feature type="transmembrane region" description="Helical" evidence="6">
    <location>
        <begin position="92"/>
        <end position="112"/>
    </location>
</feature>
<evidence type="ECO:0000313" key="8">
    <source>
        <dbReference type="EMBL" id="KAF2315296.1"/>
    </source>
</evidence>
<dbReference type="InterPro" id="IPR011701">
    <property type="entry name" value="MFS"/>
</dbReference>
<evidence type="ECO:0000256" key="4">
    <source>
        <dbReference type="ARBA" id="ARBA00023136"/>
    </source>
</evidence>
<gene>
    <name evidence="8" type="ORF">GH714_038747</name>
</gene>
<feature type="transmembrane region" description="Helical" evidence="6">
    <location>
        <begin position="159"/>
        <end position="179"/>
    </location>
</feature>
<dbReference type="InterPro" id="IPR044777">
    <property type="entry name" value="SLC17A9-like"/>
</dbReference>
<dbReference type="PANTHER" id="PTHR11662">
    <property type="entry name" value="SOLUTE CARRIER FAMILY 17"/>
    <property type="match status" value="1"/>
</dbReference>
<feature type="transmembrane region" description="Helical" evidence="6">
    <location>
        <begin position="185"/>
        <end position="208"/>
    </location>
</feature>
<reference evidence="8 9" key="1">
    <citation type="journal article" date="2020" name="Mol. Plant">
        <title>The Chromosome-Based Rubber Tree Genome Provides New Insights into Spurge Genome Evolution and Rubber Biosynthesis.</title>
        <authorList>
            <person name="Liu J."/>
            <person name="Shi C."/>
            <person name="Shi C.C."/>
            <person name="Li W."/>
            <person name="Zhang Q.J."/>
            <person name="Zhang Y."/>
            <person name="Li K."/>
            <person name="Lu H.F."/>
            <person name="Shi C."/>
            <person name="Zhu S.T."/>
            <person name="Xiao Z.Y."/>
            <person name="Nan H."/>
            <person name="Yue Y."/>
            <person name="Zhu X.G."/>
            <person name="Wu Y."/>
            <person name="Hong X.N."/>
            <person name="Fan G.Y."/>
            <person name="Tong Y."/>
            <person name="Zhang D."/>
            <person name="Mao C.L."/>
            <person name="Liu Y.L."/>
            <person name="Hao S.J."/>
            <person name="Liu W.Q."/>
            <person name="Lv M.Q."/>
            <person name="Zhang H.B."/>
            <person name="Liu Y."/>
            <person name="Hu-Tang G.R."/>
            <person name="Wang J.P."/>
            <person name="Wang J.H."/>
            <person name="Sun Y.H."/>
            <person name="Ni S.B."/>
            <person name="Chen W.B."/>
            <person name="Zhang X.C."/>
            <person name="Jiao Y.N."/>
            <person name="Eichler E.E."/>
            <person name="Li G.H."/>
            <person name="Liu X."/>
            <person name="Gao L.Z."/>
        </authorList>
    </citation>
    <scope>NUCLEOTIDE SEQUENCE [LARGE SCALE GENOMIC DNA]</scope>
    <source>
        <strain evidence="9">cv. GT1</strain>
        <tissue evidence="8">Leaf</tissue>
    </source>
</reference>
<evidence type="ECO:0000256" key="5">
    <source>
        <dbReference type="ARBA" id="ARBA00024362"/>
    </source>
</evidence>
<dbReference type="Gene3D" id="1.20.1250.20">
    <property type="entry name" value="MFS general substrate transporter like domains"/>
    <property type="match status" value="1"/>
</dbReference>
<name>A0A6A6MSM6_HEVBR</name>
<accession>A0A6A6MSM6</accession>
<feature type="transmembrane region" description="Helical" evidence="6">
    <location>
        <begin position="220"/>
        <end position="242"/>
    </location>
</feature>